<evidence type="ECO:0000313" key="5">
    <source>
        <dbReference type="EMBL" id="KAF5749345.1"/>
    </source>
</evidence>
<reference evidence="5 6" key="1">
    <citation type="journal article" date="2020" name="Nat. Commun.">
        <title>Genome of Tripterygium wilfordii and identification of cytochrome P450 involved in triptolide biosynthesis.</title>
        <authorList>
            <person name="Tu L."/>
            <person name="Su P."/>
            <person name="Zhang Z."/>
            <person name="Gao L."/>
            <person name="Wang J."/>
            <person name="Hu T."/>
            <person name="Zhou J."/>
            <person name="Zhang Y."/>
            <person name="Zhao Y."/>
            <person name="Liu Y."/>
            <person name="Song Y."/>
            <person name="Tong Y."/>
            <person name="Lu Y."/>
            <person name="Yang J."/>
            <person name="Xu C."/>
            <person name="Jia M."/>
            <person name="Peters R.J."/>
            <person name="Huang L."/>
            <person name="Gao W."/>
        </authorList>
    </citation>
    <scope>NUCLEOTIDE SEQUENCE [LARGE SCALE GENOMIC DNA]</scope>
    <source>
        <strain evidence="6">cv. XIE 37</strain>
        <tissue evidence="5">Leaf</tissue>
    </source>
</reference>
<evidence type="ECO:0000256" key="1">
    <source>
        <dbReference type="ARBA" id="ARBA00004123"/>
    </source>
</evidence>
<dbReference type="PROSITE" id="PS00354">
    <property type="entry name" value="HMGI_Y"/>
    <property type="match status" value="1"/>
</dbReference>
<dbReference type="InterPro" id="IPR001680">
    <property type="entry name" value="WD40_rpt"/>
</dbReference>
<dbReference type="AlphaFoldDB" id="A0A7J7DSK5"/>
<dbReference type="GO" id="GO:0005634">
    <property type="term" value="C:nucleus"/>
    <property type="evidence" value="ECO:0007669"/>
    <property type="project" value="UniProtKB-SubCell"/>
</dbReference>
<dbReference type="SUPFAM" id="SSF50978">
    <property type="entry name" value="WD40 repeat-like"/>
    <property type="match status" value="1"/>
</dbReference>
<protein>
    <recommendedName>
        <fullName evidence="7">DNA binding protein</fullName>
    </recommendedName>
</protein>
<proteinExistence type="predicted"/>
<dbReference type="InParanoid" id="A0A7J7DSK5"/>
<name>A0A7J7DSK5_TRIWF</name>
<feature type="compositionally biased region" description="Basic and acidic residues" evidence="4">
    <location>
        <begin position="274"/>
        <end position="284"/>
    </location>
</feature>
<feature type="compositionally biased region" description="Basic and acidic residues" evidence="4">
    <location>
        <begin position="179"/>
        <end position="200"/>
    </location>
</feature>
<keyword evidence="2" id="KW-0804">Transcription</keyword>
<dbReference type="EMBL" id="JAAARO010000004">
    <property type="protein sequence ID" value="KAF5749345.1"/>
    <property type="molecule type" value="Genomic_DNA"/>
</dbReference>
<evidence type="ECO:0008006" key="7">
    <source>
        <dbReference type="Google" id="ProtNLM"/>
    </source>
</evidence>
<dbReference type="FunCoup" id="A0A7J7DSK5">
    <property type="interactions" value="1108"/>
</dbReference>
<feature type="region of interest" description="Disordered" evidence="4">
    <location>
        <begin position="273"/>
        <end position="297"/>
    </location>
</feature>
<keyword evidence="3" id="KW-0539">Nucleus</keyword>
<evidence type="ECO:0000313" key="6">
    <source>
        <dbReference type="Proteomes" id="UP000593562"/>
    </source>
</evidence>
<feature type="region of interest" description="Disordered" evidence="4">
    <location>
        <begin position="790"/>
        <end position="824"/>
    </location>
</feature>
<evidence type="ECO:0000256" key="4">
    <source>
        <dbReference type="SAM" id="MobiDB-lite"/>
    </source>
</evidence>
<evidence type="ECO:0000256" key="3">
    <source>
        <dbReference type="ARBA" id="ARBA00023242"/>
    </source>
</evidence>
<dbReference type="SMART" id="SM00320">
    <property type="entry name" value="WD40"/>
    <property type="match status" value="5"/>
</dbReference>
<dbReference type="GO" id="GO:0006355">
    <property type="term" value="P:regulation of DNA-templated transcription"/>
    <property type="evidence" value="ECO:0007669"/>
    <property type="project" value="InterPro"/>
</dbReference>
<comment type="subcellular location">
    <subcellularLocation>
        <location evidence="1">Nucleus</location>
    </subcellularLocation>
</comment>
<sequence length="865" mass="96046">MEEESLGGNDYGVKVSLFDYSVEHHFKAVDTISKLCGEAENFAAEECEIQQLSNSVTFLREWSYYNYNPRIIRFGSESKASSIFLPQLSSAAVPKEGPHEKTKYLKSSKDFMFYVGGPVWALDWCPRVYKRPDFPIKNEFIAVSAHPPDSTYHKIGAPLIGRGMIQIWCVLNIGVSREAKEDKPTDKKKPKEDKPTDTKKPRGRPRKKPVNEDNKNLLTQPKRPRGRPRKYPRDESVDSINCNDQLVQALAVQYPEGTSEFLAIEGASANIQEDSVRENNDKRQKSSTLSMPACDSDLKNSMQKRGLKRQARSSKNVADVSQPLLTENEDKVSSTTDYQIDETSGKDIVVSNNVSDNSFMDIGSSAACSIPDDVALPRIVLCLAHDGKVAWDVKWRPLKESDFRCIHRMGYLAALLGNGSLQVWDVPLPHAMKSIYSSSCKEGTDPRFVKLEPVFRCSMVKSGGIQSIPLTVEWSTSSLQDYLLAGCHDGTVALWKFSAGGSSGDTKPLLCFSADTFPIRAVAWAPVGSDPEGANVILTAGHGSMKFWDIRDPFRPLWDIHPAPRFIYSLDWLPDPSCVILSLDDGTMRLLSFVKSAYDVPVHGKLTVGPKQLGLHTFNCSSFAIWNVQVSRLTGMVAYCSADGTVTRFQLTRKAVEKDFSRNRAPHFVCGSLCVDESALVVCSSLADTALTLKKPTNDSAETPRSMRDFLSPPNHLKRCNDKKAKGPILDDDTLALCYGDDPGTECGTDETLASCKSKTRPKSESSKKNAKDDEALLCRDEDSSKKKAKDDQGFVCEDEEPDMHDKENGKGGKSNQTEDFPSKTVAMHRVRWNMNKGSERWLCYGGAAGIVRCQEIMTSHAAWR</sequence>
<dbReference type="InterPro" id="IPR017956">
    <property type="entry name" value="AT_hook_DNA-bd_motif"/>
</dbReference>
<dbReference type="Gene3D" id="2.130.10.10">
    <property type="entry name" value="YVTN repeat-like/Quinoprotein amine dehydrogenase"/>
    <property type="match status" value="1"/>
</dbReference>
<comment type="caution">
    <text evidence="5">The sequence shown here is derived from an EMBL/GenBank/DDBJ whole genome shotgun (WGS) entry which is preliminary data.</text>
</comment>
<dbReference type="InterPro" id="IPR036322">
    <property type="entry name" value="WD40_repeat_dom_sf"/>
</dbReference>
<accession>A0A7J7DSK5</accession>
<dbReference type="InterPro" id="IPR000637">
    <property type="entry name" value="HMGI/Y_DNA-bd_CS"/>
</dbReference>
<dbReference type="PANTHER" id="PTHR15052">
    <property type="entry name" value="RNA POLYMERASE III TRANSCRIPTION INITIATION FACTOR COMPLEX SUBUNIT"/>
    <property type="match status" value="1"/>
</dbReference>
<dbReference type="OrthoDB" id="4703at2759"/>
<dbReference type="GO" id="GO:0003677">
    <property type="term" value="F:DNA binding"/>
    <property type="evidence" value="ECO:0007669"/>
    <property type="project" value="InterPro"/>
</dbReference>
<dbReference type="InterPro" id="IPR052416">
    <property type="entry name" value="GTF3C_component"/>
</dbReference>
<feature type="region of interest" description="Disordered" evidence="4">
    <location>
        <begin position="696"/>
        <end position="715"/>
    </location>
</feature>
<feature type="region of interest" description="Disordered" evidence="4">
    <location>
        <begin position="179"/>
        <end position="239"/>
    </location>
</feature>
<gene>
    <name evidence="5" type="ORF">HS088_TW04G01313</name>
</gene>
<keyword evidence="6" id="KW-1185">Reference proteome</keyword>
<dbReference type="PRINTS" id="PR00929">
    <property type="entry name" value="ATHOOK"/>
</dbReference>
<organism evidence="5 6">
    <name type="scientific">Tripterygium wilfordii</name>
    <name type="common">Thunder God vine</name>
    <dbReference type="NCBI Taxonomy" id="458696"/>
    <lineage>
        <taxon>Eukaryota</taxon>
        <taxon>Viridiplantae</taxon>
        <taxon>Streptophyta</taxon>
        <taxon>Embryophyta</taxon>
        <taxon>Tracheophyta</taxon>
        <taxon>Spermatophyta</taxon>
        <taxon>Magnoliopsida</taxon>
        <taxon>eudicotyledons</taxon>
        <taxon>Gunneridae</taxon>
        <taxon>Pentapetalae</taxon>
        <taxon>rosids</taxon>
        <taxon>fabids</taxon>
        <taxon>Celastrales</taxon>
        <taxon>Celastraceae</taxon>
        <taxon>Tripterygium</taxon>
    </lineage>
</organism>
<dbReference type="PANTHER" id="PTHR15052:SF2">
    <property type="entry name" value="GENERAL TRANSCRIPTION FACTOR 3C POLYPEPTIDE 2"/>
    <property type="match status" value="1"/>
</dbReference>
<evidence type="ECO:0000256" key="2">
    <source>
        <dbReference type="ARBA" id="ARBA00023163"/>
    </source>
</evidence>
<dbReference type="SMART" id="SM00384">
    <property type="entry name" value="AT_hook"/>
    <property type="match status" value="2"/>
</dbReference>
<dbReference type="GO" id="GO:0000127">
    <property type="term" value="C:transcription factor TFIIIC complex"/>
    <property type="evidence" value="ECO:0007669"/>
    <property type="project" value="TreeGrafter"/>
</dbReference>
<dbReference type="Proteomes" id="UP000593562">
    <property type="component" value="Unassembled WGS sequence"/>
</dbReference>
<dbReference type="InterPro" id="IPR015943">
    <property type="entry name" value="WD40/YVTN_repeat-like_dom_sf"/>
</dbReference>
<dbReference type="GO" id="GO:0006383">
    <property type="term" value="P:transcription by RNA polymerase III"/>
    <property type="evidence" value="ECO:0007669"/>
    <property type="project" value="TreeGrafter"/>
</dbReference>